<proteinExistence type="predicted"/>
<accession>Q6H523</accession>
<sequence length="59" mass="6892">MIKPAALLVQQQLVYCLECDMEKWTSSSLATEFTRTLHYLSERKAEIHFDRCLTLTRTA</sequence>
<gene>
    <name evidence="1" type="primary">OSJNBb0035N08.32</name>
</gene>
<dbReference type="EMBL" id="AP005756">
    <property type="protein sequence ID" value="BAD26176.1"/>
    <property type="molecule type" value="Genomic_DNA"/>
</dbReference>
<evidence type="ECO:0000313" key="2">
    <source>
        <dbReference type="Proteomes" id="UP000000763"/>
    </source>
</evidence>
<protein>
    <submittedName>
        <fullName evidence="1">Uncharacterized protein</fullName>
    </submittedName>
</protein>
<organism evidence="1 2">
    <name type="scientific">Oryza sativa subsp. japonica</name>
    <name type="common">Rice</name>
    <dbReference type="NCBI Taxonomy" id="39947"/>
    <lineage>
        <taxon>Eukaryota</taxon>
        <taxon>Viridiplantae</taxon>
        <taxon>Streptophyta</taxon>
        <taxon>Embryophyta</taxon>
        <taxon>Tracheophyta</taxon>
        <taxon>Spermatophyta</taxon>
        <taxon>Magnoliopsida</taxon>
        <taxon>Liliopsida</taxon>
        <taxon>Poales</taxon>
        <taxon>Poaceae</taxon>
        <taxon>BOP clade</taxon>
        <taxon>Oryzoideae</taxon>
        <taxon>Oryzeae</taxon>
        <taxon>Oryzinae</taxon>
        <taxon>Oryza</taxon>
        <taxon>Oryza sativa</taxon>
    </lineage>
</organism>
<dbReference type="AlphaFoldDB" id="Q6H523"/>
<reference evidence="2" key="2">
    <citation type="journal article" date="2008" name="Nucleic Acids Res.">
        <title>The rice annotation project database (RAP-DB): 2008 update.</title>
        <authorList>
            <consortium name="The rice annotation project (RAP)"/>
        </authorList>
    </citation>
    <scope>GENOME REANNOTATION</scope>
    <source>
        <strain evidence="2">cv. Nipponbare</strain>
    </source>
</reference>
<reference evidence="2" key="1">
    <citation type="journal article" date="2005" name="Nature">
        <title>The map-based sequence of the rice genome.</title>
        <authorList>
            <consortium name="International rice genome sequencing project (IRGSP)"/>
            <person name="Matsumoto T."/>
            <person name="Wu J."/>
            <person name="Kanamori H."/>
            <person name="Katayose Y."/>
            <person name="Fujisawa M."/>
            <person name="Namiki N."/>
            <person name="Mizuno H."/>
            <person name="Yamamoto K."/>
            <person name="Antonio B.A."/>
            <person name="Baba T."/>
            <person name="Sakata K."/>
            <person name="Nagamura Y."/>
            <person name="Aoki H."/>
            <person name="Arikawa K."/>
            <person name="Arita K."/>
            <person name="Bito T."/>
            <person name="Chiden Y."/>
            <person name="Fujitsuka N."/>
            <person name="Fukunaka R."/>
            <person name="Hamada M."/>
            <person name="Harada C."/>
            <person name="Hayashi A."/>
            <person name="Hijishita S."/>
            <person name="Honda M."/>
            <person name="Hosokawa S."/>
            <person name="Ichikawa Y."/>
            <person name="Idonuma A."/>
            <person name="Iijima M."/>
            <person name="Ikeda M."/>
            <person name="Ikeno M."/>
            <person name="Ito K."/>
            <person name="Ito S."/>
            <person name="Ito T."/>
            <person name="Ito Y."/>
            <person name="Ito Y."/>
            <person name="Iwabuchi A."/>
            <person name="Kamiya K."/>
            <person name="Karasawa W."/>
            <person name="Kurita K."/>
            <person name="Katagiri S."/>
            <person name="Kikuta A."/>
            <person name="Kobayashi H."/>
            <person name="Kobayashi N."/>
            <person name="Machita K."/>
            <person name="Maehara T."/>
            <person name="Masukawa M."/>
            <person name="Mizubayashi T."/>
            <person name="Mukai Y."/>
            <person name="Nagasaki H."/>
            <person name="Nagata Y."/>
            <person name="Naito S."/>
            <person name="Nakashima M."/>
            <person name="Nakama Y."/>
            <person name="Nakamichi Y."/>
            <person name="Nakamura M."/>
            <person name="Meguro A."/>
            <person name="Negishi M."/>
            <person name="Ohta I."/>
            <person name="Ohta T."/>
            <person name="Okamoto M."/>
            <person name="Ono N."/>
            <person name="Saji S."/>
            <person name="Sakaguchi M."/>
            <person name="Sakai K."/>
            <person name="Shibata M."/>
            <person name="Shimokawa T."/>
            <person name="Song J."/>
            <person name="Takazaki Y."/>
            <person name="Terasawa K."/>
            <person name="Tsugane M."/>
            <person name="Tsuji K."/>
            <person name="Ueda S."/>
            <person name="Waki K."/>
            <person name="Yamagata H."/>
            <person name="Yamamoto M."/>
            <person name="Yamamoto S."/>
            <person name="Yamane H."/>
            <person name="Yoshiki S."/>
            <person name="Yoshihara R."/>
            <person name="Yukawa K."/>
            <person name="Zhong H."/>
            <person name="Yano M."/>
            <person name="Yuan Q."/>
            <person name="Ouyang S."/>
            <person name="Liu J."/>
            <person name="Jones K.M."/>
            <person name="Gansberger K."/>
            <person name="Moffat K."/>
            <person name="Hill J."/>
            <person name="Bera J."/>
            <person name="Fadrosh D."/>
            <person name="Jin S."/>
            <person name="Johri S."/>
            <person name="Kim M."/>
            <person name="Overton L."/>
            <person name="Reardon M."/>
            <person name="Tsitrin T."/>
            <person name="Vuong H."/>
            <person name="Weaver B."/>
            <person name="Ciecko A."/>
            <person name="Tallon L."/>
            <person name="Jackson J."/>
            <person name="Pai G."/>
            <person name="Aken S.V."/>
            <person name="Utterback T."/>
            <person name="Reidmuller S."/>
            <person name="Feldblyum T."/>
            <person name="Hsiao J."/>
            <person name="Zismann V."/>
            <person name="Iobst S."/>
            <person name="de Vazeille A.R."/>
            <person name="Buell C.R."/>
            <person name="Ying K."/>
            <person name="Li Y."/>
            <person name="Lu T."/>
            <person name="Huang Y."/>
            <person name="Zhao Q."/>
            <person name="Feng Q."/>
            <person name="Zhang L."/>
            <person name="Zhu J."/>
            <person name="Weng Q."/>
            <person name="Mu J."/>
            <person name="Lu Y."/>
            <person name="Fan D."/>
            <person name="Liu Y."/>
            <person name="Guan J."/>
            <person name="Zhang Y."/>
            <person name="Yu S."/>
            <person name="Liu X."/>
            <person name="Zhang Y."/>
            <person name="Hong G."/>
            <person name="Han B."/>
            <person name="Choisne N."/>
            <person name="Demange N."/>
            <person name="Orjeda G."/>
            <person name="Samain S."/>
            <person name="Cattolico L."/>
            <person name="Pelletier E."/>
            <person name="Couloux A."/>
            <person name="Segurens B."/>
            <person name="Wincker P."/>
            <person name="D'Hont A."/>
            <person name="Scarpelli C."/>
            <person name="Weissenbach J."/>
            <person name="Salanoubat M."/>
            <person name="Quetier F."/>
            <person name="Yu Y."/>
            <person name="Kim H.R."/>
            <person name="Rambo T."/>
            <person name="Currie J."/>
            <person name="Collura K."/>
            <person name="Luo M."/>
            <person name="Yang T."/>
            <person name="Ammiraju J.S.S."/>
            <person name="Engler F."/>
            <person name="Soderlund C."/>
            <person name="Wing R.A."/>
            <person name="Palmer L.E."/>
            <person name="de la Bastide M."/>
            <person name="Spiegel L."/>
            <person name="Nascimento L."/>
            <person name="Zutavern T."/>
            <person name="O'Shaughnessy A."/>
            <person name="Dike S."/>
            <person name="Dedhia N."/>
            <person name="Preston R."/>
            <person name="Balija V."/>
            <person name="McCombie W.R."/>
            <person name="Chow T."/>
            <person name="Chen H."/>
            <person name="Chung M."/>
            <person name="Chen C."/>
            <person name="Shaw J."/>
            <person name="Wu H."/>
            <person name="Hsiao K."/>
            <person name="Chao Y."/>
            <person name="Chu M."/>
            <person name="Cheng C."/>
            <person name="Hour A."/>
            <person name="Lee P."/>
            <person name="Lin S."/>
            <person name="Lin Y."/>
            <person name="Liou J."/>
            <person name="Liu S."/>
            <person name="Hsing Y."/>
            <person name="Raghuvanshi S."/>
            <person name="Mohanty A."/>
            <person name="Bharti A.K."/>
            <person name="Gaur A."/>
            <person name="Gupta V."/>
            <person name="Kumar D."/>
            <person name="Ravi V."/>
            <person name="Vij S."/>
            <person name="Kapur A."/>
            <person name="Khurana P."/>
            <person name="Khurana P."/>
            <person name="Khurana J.P."/>
            <person name="Tyagi A.K."/>
            <person name="Gaikwad K."/>
            <person name="Singh A."/>
            <person name="Dalal V."/>
            <person name="Srivastava S."/>
            <person name="Dixit A."/>
            <person name="Pal A.K."/>
            <person name="Ghazi I.A."/>
            <person name="Yadav M."/>
            <person name="Pandit A."/>
            <person name="Bhargava A."/>
            <person name="Sureshbabu K."/>
            <person name="Batra K."/>
            <person name="Sharma T.R."/>
            <person name="Mohapatra T."/>
            <person name="Singh N.K."/>
            <person name="Messing J."/>
            <person name="Nelson A.B."/>
            <person name="Fuks G."/>
            <person name="Kavchok S."/>
            <person name="Keizer G."/>
            <person name="Linton E."/>
            <person name="Llaca V."/>
            <person name="Song R."/>
            <person name="Tanyolac B."/>
            <person name="Young S."/>
            <person name="Ho-Il K."/>
            <person name="Hahn J.H."/>
            <person name="Sangsakoo G."/>
            <person name="Vanavichit A."/>
            <person name="de Mattos Luiz.A.T."/>
            <person name="Zimmer P.D."/>
            <person name="Malone G."/>
            <person name="Dellagostin O."/>
            <person name="de Oliveira A.C."/>
            <person name="Bevan M."/>
            <person name="Bancroft I."/>
            <person name="Minx P."/>
            <person name="Cordum H."/>
            <person name="Wilson R."/>
            <person name="Cheng Z."/>
            <person name="Jin W."/>
            <person name="Jiang J."/>
            <person name="Leong S.A."/>
            <person name="Iwama H."/>
            <person name="Gojobori T."/>
            <person name="Itoh T."/>
            <person name="Niimura Y."/>
            <person name="Fujii Y."/>
            <person name="Habara T."/>
            <person name="Sakai H."/>
            <person name="Sato Y."/>
            <person name="Wilson G."/>
            <person name="Kumar K."/>
            <person name="McCouch S."/>
            <person name="Juretic N."/>
            <person name="Hoen D."/>
            <person name="Wright S."/>
            <person name="Bruskiewich R."/>
            <person name="Bureau T."/>
            <person name="Miyao A."/>
            <person name="Hirochika H."/>
            <person name="Nishikawa T."/>
            <person name="Kadowaki K."/>
            <person name="Sugiura M."/>
            <person name="Burr B."/>
            <person name="Sasaki T."/>
        </authorList>
    </citation>
    <scope>NUCLEOTIDE SEQUENCE [LARGE SCALE GENOMIC DNA]</scope>
    <source>
        <strain evidence="2">cv. Nipponbare</strain>
    </source>
</reference>
<name>Q6H523_ORYSJ</name>
<evidence type="ECO:0000313" key="1">
    <source>
        <dbReference type="EMBL" id="BAD26176.1"/>
    </source>
</evidence>
<dbReference type="Proteomes" id="UP000000763">
    <property type="component" value="Chromosome 2"/>
</dbReference>